<dbReference type="Proteomes" id="UP000245207">
    <property type="component" value="Unassembled WGS sequence"/>
</dbReference>
<dbReference type="AlphaFoldDB" id="A0A2U1LJQ5"/>
<accession>A0A2U1LJQ5</accession>
<gene>
    <name evidence="1" type="ORF">CTI12_AA488240</name>
</gene>
<dbReference type="InterPro" id="IPR004158">
    <property type="entry name" value="DUF247_pln"/>
</dbReference>
<dbReference type="Pfam" id="PF03140">
    <property type="entry name" value="DUF247"/>
    <property type="match status" value="1"/>
</dbReference>
<dbReference type="EMBL" id="PKPP01009022">
    <property type="protein sequence ID" value="PWA49233.1"/>
    <property type="molecule type" value="Genomic_DNA"/>
</dbReference>
<name>A0A2U1LJQ5_ARTAN</name>
<protein>
    <submittedName>
        <fullName evidence="1">Uncharacterized protein</fullName>
    </submittedName>
</protein>
<sequence length="128" mass="15088">MPLTTYPHSASKEQSWVDQISRKLDTRKLPSTYLMKPPIYVFRFPISISLFKSEAYLPHVSALVPYHHLDPHLYKKERYKIACAKSFFEQNHCREGNIKFQELLIDKINELDPVAYGCYHSYCLLGHR</sequence>
<comment type="caution">
    <text evidence="1">The sequence shown here is derived from an EMBL/GenBank/DDBJ whole genome shotgun (WGS) entry which is preliminary data.</text>
</comment>
<keyword evidence="2" id="KW-1185">Reference proteome</keyword>
<evidence type="ECO:0000313" key="1">
    <source>
        <dbReference type="EMBL" id="PWA49233.1"/>
    </source>
</evidence>
<reference evidence="1 2" key="1">
    <citation type="journal article" date="2018" name="Mol. Plant">
        <title>The genome of Artemisia annua provides insight into the evolution of Asteraceae family and artemisinin biosynthesis.</title>
        <authorList>
            <person name="Shen Q."/>
            <person name="Zhang L."/>
            <person name="Liao Z."/>
            <person name="Wang S."/>
            <person name="Yan T."/>
            <person name="Shi P."/>
            <person name="Liu M."/>
            <person name="Fu X."/>
            <person name="Pan Q."/>
            <person name="Wang Y."/>
            <person name="Lv Z."/>
            <person name="Lu X."/>
            <person name="Zhang F."/>
            <person name="Jiang W."/>
            <person name="Ma Y."/>
            <person name="Chen M."/>
            <person name="Hao X."/>
            <person name="Li L."/>
            <person name="Tang Y."/>
            <person name="Lv G."/>
            <person name="Zhou Y."/>
            <person name="Sun X."/>
            <person name="Brodelius P.E."/>
            <person name="Rose J.K.C."/>
            <person name="Tang K."/>
        </authorList>
    </citation>
    <scope>NUCLEOTIDE SEQUENCE [LARGE SCALE GENOMIC DNA]</scope>
    <source>
        <strain evidence="2">cv. Huhao1</strain>
        <tissue evidence="1">Leaf</tissue>
    </source>
</reference>
<dbReference type="STRING" id="35608.A0A2U1LJQ5"/>
<organism evidence="1 2">
    <name type="scientific">Artemisia annua</name>
    <name type="common">Sweet wormwood</name>
    <dbReference type="NCBI Taxonomy" id="35608"/>
    <lineage>
        <taxon>Eukaryota</taxon>
        <taxon>Viridiplantae</taxon>
        <taxon>Streptophyta</taxon>
        <taxon>Embryophyta</taxon>
        <taxon>Tracheophyta</taxon>
        <taxon>Spermatophyta</taxon>
        <taxon>Magnoliopsida</taxon>
        <taxon>eudicotyledons</taxon>
        <taxon>Gunneridae</taxon>
        <taxon>Pentapetalae</taxon>
        <taxon>asterids</taxon>
        <taxon>campanulids</taxon>
        <taxon>Asterales</taxon>
        <taxon>Asteraceae</taxon>
        <taxon>Asteroideae</taxon>
        <taxon>Anthemideae</taxon>
        <taxon>Artemisiinae</taxon>
        <taxon>Artemisia</taxon>
    </lineage>
</organism>
<evidence type="ECO:0000313" key="2">
    <source>
        <dbReference type="Proteomes" id="UP000245207"/>
    </source>
</evidence>
<proteinExistence type="predicted"/>